<dbReference type="AlphaFoldDB" id="A0AAE9CTL5"/>
<keyword evidence="1" id="KW-0732">Signal</keyword>
<dbReference type="EMBL" id="CP090896">
    <property type="protein sequence ID" value="ULT80508.1"/>
    <property type="molecule type" value="Genomic_DNA"/>
</dbReference>
<proteinExistence type="predicted"/>
<name>A0AAE9CTL5_CAEBR</name>
<protein>
    <submittedName>
        <fullName evidence="2">Uncharacterized protein</fullName>
    </submittedName>
</protein>
<evidence type="ECO:0000313" key="3">
    <source>
        <dbReference type="Proteomes" id="UP000827892"/>
    </source>
</evidence>
<dbReference type="Proteomes" id="UP000827892">
    <property type="component" value="Chromosome X"/>
</dbReference>
<evidence type="ECO:0000313" key="2">
    <source>
        <dbReference type="EMBL" id="ULT80508.1"/>
    </source>
</evidence>
<feature type="chain" id="PRO_5041989415" evidence="1">
    <location>
        <begin position="21"/>
        <end position="221"/>
    </location>
</feature>
<organism evidence="2 3">
    <name type="scientific">Caenorhabditis briggsae</name>
    <dbReference type="NCBI Taxonomy" id="6238"/>
    <lineage>
        <taxon>Eukaryota</taxon>
        <taxon>Metazoa</taxon>
        <taxon>Ecdysozoa</taxon>
        <taxon>Nematoda</taxon>
        <taxon>Chromadorea</taxon>
        <taxon>Rhabditida</taxon>
        <taxon>Rhabditina</taxon>
        <taxon>Rhabditomorpha</taxon>
        <taxon>Rhabditoidea</taxon>
        <taxon>Rhabditidae</taxon>
        <taxon>Peloderinae</taxon>
        <taxon>Caenorhabditis</taxon>
    </lineage>
</organism>
<accession>A0AAE9CTL5</accession>
<evidence type="ECO:0000256" key="1">
    <source>
        <dbReference type="SAM" id="SignalP"/>
    </source>
</evidence>
<dbReference type="PANTHER" id="PTHR21479:SF22">
    <property type="entry name" value="PROTEIN CBG07241"/>
    <property type="match status" value="1"/>
</dbReference>
<feature type="signal peptide" evidence="1">
    <location>
        <begin position="1"/>
        <end position="20"/>
    </location>
</feature>
<sequence>MRIIFSLIPLFSLLMRDTFSEDTSKIMYDGTLECTLRKNFCAVIFYMESDTLGADEDLRTKKLQCTESNKLYHNAHVVFEGGDGIFDNNYEPMIHVFHDCLGYGIVAQKIFLLPHVPIEQLFGTYRYEVNLDWRNNRWFYLKSDVIRARYYRGLRDDQDLVDWYNGVNVTDRSRLFFDDSVRIEQQLSVMKPKPTSKSEVDIKLEQNDDDNSIVYYVYYDE</sequence>
<gene>
    <name evidence="2" type="ORF">L3Y34_010814</name>
</gene>
<dbReference type="PANTHER" id="PTHR21479">
    <property type="match status" value="1"/>
</dbReference>
<reference evidence="2 3" key="1">
    <citation type="submission" date="2022-05" db="EMBL/GenBank/DDBJ databases">
        <title>Chromosome-level reference genomes for two strains of Caenorhabditis briggsae: an improved platform for comparative genomics.</title>
        <authorList>
            <person name="Stevens L."/>
            <person name="Andersen E.C."/>
        </authorList>
    </citation>
    <scope>NUCLEOTIDE SEQUENCE [LARGE SCALE GENOMIC DNA]</scope>
    <source>
        <strain evidence="2">QX1410_ONT</strain>
        <tissue evidence="2">Whole-organism</tissue>
    </source>
</reference>